<sequence length="182" mass="18742">MRTRLLFAALALSIGMPASAALAPGAAAPDFTAVGASAGKPFTVSLKAALKKGPVVLYFFPAAFTGGCNAEAHAFAEAMPDFTAAGATVIGMTAGNVDQLERFSAEHCAGKFAVAAASPAVIKGYDVLLKKPDGTATTITSRTSFVIAPNGKVLFAHTDMKPADHIRLTLEAVRKYKASRRG</sequence>
<evidence type="ECO:0000256" key="8">
    <source>
        <dbReference type="ARBA" id="ARBA00032824"/>
    </source>
</evidence>
<evidence type="ECO:0000256" key="6">
    <source>
        <dbReference type="ARBA" id="ARBA00023157"/>
    </source>
</evidence>
<dbReference type="GO" id="GO:0005737">
    <property type="term" value="C:cytoplasm"/>
    <property type="evidence" value="ECO:0007669"/>
    <property type="project" value="TreeGrafter"/>
</dbReference>
<keyword evidence="7" id="KW-0676">Redox-active center</keyword>
<reference evidence="14 15" key="1">
    <citation type="journal article" date="2015" name="Int. J. Syst. Evol. Microbiol.">
        <title>Sphingomonas hengshuiensis sp. nov., isolated from lake wetland.</title>
        <authorList>
            <person name="Wei S."/>
            <person name="Wang T."/>
            <person name="Liu H."/>
            <person name="Zhang C."/>
            <person name="Guo J."/>
            <person name="Wang Q."/>
            <person name="Liang K."/>
            <person name="Zhang Z."/>
        </authorList>
    </citation>
    <scope>NUCLEOTIDE SEQUENCE [LARGE SCALE GENOMIC DNA]</scope>
    <source>
        <strain evidence="14 15">WHSC-8</strain>
    </source>
</reference>
<organism evidence="14 15">
    <name type="scientific">Sphingomonas hengshuiensis</name>
    <dbReference type="NCBI Taxonomy" id="1609977"/>
    <lineage>
        <taxon>Bacteria</taxon>
        <taxon>Pseudomonadati</taxon>
        <taxon>Pseudomonadota</taxon>
        <taxon>Alphaproteobacteria</taxon>
        <taxon>Sphingomonadales</taxon>
        <taxon>Sphingomonadaceae</taxon>
        <taxon>Sphingomonas</taxon>
    </lineage>
</organism>
<dbReference type="InterPro" id="IPR050924">
    <property type="entry name" value="Peroxiredoxin_BCP/PrxQ"/>
</dbReference>
<evidence type="ECO:0000256" key="10">
    <source>
        <dbReference type="ARBA" id="ARBA00042639"/>
    </source>
</evidence>
<feature type="chain" id="PRO_5030566813" description="thioredoxin-dependent peroxiredoxin" evidence="12">
    <location>
        <begin position="21"/>
        <end position="182"/>
    </location>
</feature>
<comment type="function">
    <text evidence="1">Thiol-specific peroxidase that catalyzes the reduction of hydrogen peroxide and organic hydroperoxides to water and alcohols, respectively. Plays a role in cell protection against oxidative stress by detoxifying peroxides and as sensor of hydrogen peroxide-mediated signaling events.</text>
</comment>
<gene>
    <name evidence="14" type="ORF">TS85_21080</name>
</gene>
<dbReference type="GO" id="GO:0008379">
    <property type="term" value="F:thioredoxin peroxidase activity"/>
    <property type="evidence" value="ECO:0007669"/>
    <property type="project" value="TreeGrafter"/>
</dbReference>
<feature type="signal peptide" evidence="12">
    <location>
        <begin position="1"/>
        <end position="20"/>
    </location>
</feature>
<evidence type="ECO:0000256" key="9">
    <source>
        <dbReference type="ARBA" id="ARBA00038489"/>
    </source>
</evidence>
<dbReference type="AlphaFoldDB" id="A0A7U4JBG7"/>
<evidence type="ECO:0000313" key="15">
    <source>
        <dbReference type="Proteomes" id="UP000032300"/>
    </source>
</evidence>
<keyword evidence="15" id="KW-1185">Reference proteome</keyword>
<dbReference type="RefSeq" id="WP_044334839.1">
    <property type="nucleotide sequence ID" value="NZ_CP010836.1"/>
</dbReference>
<proteinExistence type="inferred from homology"/>
<evidence type="ECO:0000313" key="14">
    <source>
        <dbReference type="EMBL" id="AJP73756.1"/>
    </source>
</evidence>
<dbReference type="EMBL" id="CP010836">
    <property type="protein sequence ID" value="AJP73756.1"/>
    <property type="molecule type" value="Genomic_DNA"/>
</dbReference>
<dbReference type="CDD" id="cd03017">
    <property type="entry name" value="PRX_BCP"/>
    <property type="match status" value="1"/>
</dbReference>
<evidence type="ECO:0000256" key="2">
    <source>
        <dbReference type="ARBA" id="ARBA00013017"/>
    </source>
</evidence>
<keyword evidence="5" id="KW-0560">Oxidoreductase</keyword>
<dbReference type="InterPro" id="IPR000866">
    <property type="entry name" value="AhpC/TSA"/>
</dbReference>
<dbReference type="GO" id="GO:0045454">
    <property type="term" value="P:cell redox homeostasis"/>
    <property type="evidence" value="ECO:0007669"/>
    <property type="project" value="TreeGrafter"/>
</dbReference>
<evidence type="ECO:0000256" key="11">
    <source>
        <dbReference type="ARBA" id="ARBA00049091"/>
    </source>
</evidence>
<comment type="catalytic activity">
    <reaction evidence="11">
        <text>a hydroperoxide + [thioredoxin]-dithiol = an alcohol + [thioredoxin]-disulfide + H2O</text>
        <dbReference type="Rhea" id="RHEA:62620"/>
        <dbReference type="Rhea" id="RHEA-COMP:10698"/>
        <dbReference type="Rhea" id="RHEA-COMP:10700"/>
        <dbReference type="ChEBI" id="CHEBI:15377"/>
        <dbReference type="ChEBI" id="CHEBI:29950"/>
        <dbReference type="ChEBI" id="CHEBI:30879"/>
        <dbReference type="ChEBI" id="CHEBI:35924"/>
        <dbReference type="ChEBI" id="CHEBI:50058"/>
        <dbReference type="EC" id="1.11.1.24"/>
    </reaction>
</comment>
<dbReference type="PANTHER" id="PTHR42801">
    <property type="entry name" value="THIOREDOXIN-DEPENDENT PEROXIDE REDUCTASE"/>
    <property type="match status" value="1"/>
</dbReference>
<dbReference type="KEGG" id="sphi:TS85_21080"/>
<keyword evidence="6" id="KW-1015">Disulfide bond</keyword>
<dbReference type="InterPro" id="IPR036249">
    <property type="entry name" value="Thioredoxin-like_sf"/>
</dbReference>
<comment type="similarity">
    <text evidence="9">Belongs to the peroxiredoxin family. BCP/PrxQ subfamily.</text>
</comment>
<dbReference type="InterPro" id="IPR013766">
    <property type="entry name" value="Thioredoxin_domain"/>
</dbReference>
<dbReference type="Gene3D" id="3.40.30.10">
    <property type="entry name" value="Glutaredoxin"/>
    <property type="match status" value="1"/>
</dbReference>
<evidence type="ECO:0000256" key="3">
    <source>
        <dbReference type="ARBA" id="ARBA00022559"/>
    </source>
</evidence>
<dbReference type="GO" id="GO:0034599">
    <property type="term" value="P:cellular response to oxidative stress"/>
    <property type="evidence" value="ECO:0007669"/>
    <property type="project" value="TreeGrafter"/>
</dbReference>
<keyword evidence="4" id="KW-0049">Antioxidant</keyword>
<evidence type="ECO:0000256" key="12">
    <source>
        <dbReference type="SAM" id="SignalP"/>
    </source>
</evidence>
<dbReference type="PANTHER" id="PTHR42801:SF4">
    <property type="entry name" value="AHPC_TSA FAMILY PROTEIN"/>
    <property type="match status" value="1"/>
</dbReference>
<feature type="domain" description="Thioredoxin" evidence="13">
    <location>
        <begin position="22"/>
        <end position="175"/>
    </location>
</feature>
<keyword evidence="3" id="KW-0575">Peroxidase</keyword>
<evidence type="ECO:0000256" key="4">
    <source>
        <dbReference type="ARBA" id="ARBA00022862"/>
    </source>
</evidence>
<dbReference type="SUPFAM" id="SSF52833">
    <property type="entry name" value="Thioredoxin-like"/>
    <property type="match status" value="1"/>
</dbReference>
<protein>
    <recommendedName>
        <fullName evidence="2">thioredoxin-dependent peroxiredoxin</fullName>
        <ecNumber evidence="2">1.11.1.24</ecNumber>
    </recommendedName>
    <alternativeName>
        <fullName evidence="8">Thioredoxin peroxidase</fullName>
    </alternativeName>
    <alternativeName>
        <fullName evidence="10">Thioredoxin-dependent peroxiredoxin Bcp</fullName>
    </alternativeName>
</protein>
<evidence type="ECO:0000259" key="13">
    <source>
        <dbReference type="PROSITE" id="PS51352"/>
    </source>
</evidence>
<evidence type="ECO:0000256" key="1">
    <source>
        <dbReference type="ARBA" id="ARBA00003330"/>
    </source>
</evidence>
<dbReference type="EC" id="1.11.1.24" evidence="2"/>
<evidence type="ECO:0000256" key="5">
    <source>
        <dbReference type="ARBA" id="ARBA00023002"/>
    </source>
</evidence>
<dbReference type="OrthoDB" id="5572803at2"/>
<name>A0A7U4JBG7_9SPHN</name>
<accession>A0A7U4JBG7</accession>
<dbReference type="Pfam" id="PF00578">
    <property type="entry name" value="AhpC-TSA"/>
    <property type="match status" value="1"/>
</dbReference>
<dbReference type="PROSITE" id="PS51352">
    <property type="entry name" value="THIOREDOXIN_2"/>
    <property type="match status" value="1"/>
</dbReference>
<dbReference type="Proteomes" id="UP000032300">
    <property type="component" value="Chromosome"/>
</dbReference>
<evidence type="ECO:0000256" key="7">
    <source>
        <dbReference type="ARBA" id="ARBA00023284"/>
    </source>
</evidence>
<reference evidence="14 15" key="2">
    <citation type="submission" date="2015-02" db="EMBL/GenBank/DDBJ databases">
        <title>The complete genome of Sphingomonas hengshuiensis sp. WHSC-8 isolated from soil of Hengshui Lake.</title>
        <authorList>
            <person name="Wei S."/>
            <person name="Guo J."/>
            <person name="Su C."/>
            <person name="Wu R."/>
            <person name="Zhang Z."/>
            <person name="Liang K."/>
            <person name="Li H."/>
            <person name="Wang T."/>
            <person name="Liu H."/>
            <person name="Zhang C."/>
            <person name="Li Z."/>
            <person name="Wang Q."/>
            <person name="Meng J."/>
        </authorList>
    </citation>
    <scope>NUCLEOTIDE SEQUENCE [LARGE SCALE GENOMIC DNA]</scope>
    <source>
        <strain evidence="14 15">WHSC-8</strain>
    </source>
</reference>
<keyword evidence="12" id="KW-0732">Signal</keyword>